<feature type="compositionally biased region" description="Basic residues" evidence="5">
    <location>
        <begin position="392"/>
        <end position="402"/>
    </location>
</feature>
<dbReference type="PROSITE" id="PS50102">
    <property type="entry name" value="RRM"/>
    <property type="match status" value="1"/>
</dbReference>
<dbReference type="PANTHER" id="PTHR15683:SF8">
    <property type="entry name" value="SCAFFOLD ATTACHMENT FACTOR B, ISOFORM B"/>
    <property type="match status" value="1"/>
</dbReference>
<dbReference type="InterPro" id="IPR035979">
    <property type="entry name" value="RBD_domain_sf"/>
</dbReference>
<name>A0ABQ9J9C1_9CUCU</name>
<feature type="compositionally biased region" description="Basic and acidic residues" evidence="5">
    <location>
        <begin position="381"/>
        <end position="391"/>
    </location>
</feature>
<reference evidence="7" key="1">
    <citation type="journal article" date="2023" name="Insect Mol. Biol.">
        <title>Genome sequencing provides insights into the evolution of gene families encoding plant cell wall-degrading enzymes in longhorned beetles.</title>
        <authorList>
            <person name="Shin N.R."/>
            <person name="Okamura Y."/>
            <person name="Kirsch R."/>
            <person name="Pauchet Y."/>
        </authorList>
    </citation>
    <scope>NUCLEOTIDE SEQUENCE</scope>
    <source>
        <strain evidence="7">MMC_N1</strain>
    </source>
</reference>
<keyword evidence="3" id="KW-0539">Nucleus</keyword>
<keyword evidence="2 4" id="KW-0694">RNA-binding</keyword>
<dbReference type="Proteomes" id="UP001162164">
    <property type="component" value="Unassembled WGS sequence"/>
</dbReference>
<evidence type="ECO:0000313" key="8">
    <source>
        <dbReference type="Proteomes" id="UP001162164"/>
    </source>
</evidence>
<gene>
    <name evidence="7" type="ORF">NQ317_009099</name>
</gene>
<feature type="compositionally biased region" description="Low complexity" evidence="5">
    <location>
        <begin position="416"/>
        <end position="427"/>
    </location>
</feature>
<comment type="subcellular location">
    <subcellularLocation>
        <location evidence="1">Nucleus</location>
    </subcellularLocation>
</comment>
<proteinExistence type="predicted"/>
<dbReference type="SMART" id="SM00360">
    <property type="entry name" value="RRM"/>
    <property type="match status" value="1"/>
</dbReference>
<feature type="compositionally biased region" description="Basic and acidic residues" evidence="5">
    <location>
        <begin position="430"/>
        <end position="446"/>
    </location>
</feature>
<dbReference type="InterPro" id="IPR012677">
    <property type="entry name" value="Nucleotide-bd_a/b_plait_sf"/>
</dbReference>
<dbReference type="SUPFAM" id="SSF54928">
    <property type="entry name" value="RNA-binding domain, RBD"/>
    <property type="match status" value="1"/>
</dbReference>
<evidence type="ECO:0000259" key="6">
    <source>
        <dbReference type="PROSITE" id="PS50102"/>
    </source>
</evidence>
<dbReference type="InterPro" id="IPR051738">
    <property type="entry name" value="SAF_Modulators"/>
</dbReference>
<dbReference type="EMBL" id="JAPWTJ010000974">
    <property type="protein sequence ID" value="KAJ8974532.1"/>
    <property type="molecule type" value="Genomic_DNA"/>
</dbReference>
<comment type="caution">
    <text evidence="7">The sequence shown here is derived from an EMBL/GenBank/DDBJ whole genome shotgun (WGS) entry which is preliminary data.</text>
</comment>
<evidence type="ECO:0000256" key="2">
    <source>
        <dbReference type="ARBA" id="ARBA00022884"/>
    </source>
</evidence>
<feature type="domain" description="RRM" evidence="6">
    <location>
        <begin position="165"/>
        <end position="239"/>
    </location>
</feature>
<evidence type="ECO:0000256" key="1">
    <source>
        <dbReference type="ARBA" id="ARBA00004123"/>
    </source>
</evidence>
<evidence type="ECO:0000256" key="5">
    <source>
        <dbReference type="SAM" id="MobiDB-lite"/>
    </source>
</evidence>
<feature type="region of interest" description="Disordered" evidence="5">
    <location>
        <begin position="252"/>
        <end position="282"/>
    </location>
</feature>
<keyword evidence="8" id="KW-1185">Reference proteome</keyword>
<feature type="compositionally biased region" description="Basic and acidic residues" evidence="5">
    <location>
        <begin position="255"/>
        <end position="282"/>
    </location>
</feature>
<accession>A0ABQ9J9C1</accession>
<protein>
    <recommendedName>
        <fullName evidence="6">RRM domain-containing protein</fullName>
    </recommendedName>
</protein>
<feature type="region of interest" description="Disordered" evidence="5">
    <location>
        <begin position="381"/>
        <end position="491"/>
    </location>
</feature>
<dbReference type="Pfam" id="PF00076">
    <property type="entry name" value="RRM_1"/>
    <property type="match status" value="1"/>
</dbReference>
<evidence type="ECO:0000256" key="4">
    <source>
        <dbReference type="PROSITE-ProRule" id="PRU00176"/>
    </source>
</evidence>
<evidence type="ECO:0000313" key="7">
    <source>
        <dbReference type="EMBL" id="KAJ8974532.1"/>
    </source>
</evidence>
<sequence length="561" mass="63901">MADVAKVTEEKNPLQGFDVVDSVSNEAVGQVAPEKTKEITVKNETARENGEVTTTVKHHHTEEHFSVIDEKKDDVGKQIKLEDEVIVLDDAEDKTEVKAPDLNQSTLIITTEDLSSLDDTLYDTPTKTKEIEVVKVEKKKLPEEDAVPKEPMRKPAELRTKDEHSYLWVANITRQVKAADLKKFFGEIGKVVTAKILTNGKNYFGYVSMSSSDSASMCIRQLNNTMFAGRKIALTKDRPDLKEVKAAVKIQPKKKSVEKDEVKKKESKREKTPEKSSEEHSKCAGLIADLKRKLDGARSEASRNKYKLMDLERKHEGMKKKCETLERDLKEEQYKTRAERRRLNQDREEFEKTKKVEQLRFDADRAVINKELDEVKRLREHLKEKIEEVKIQARKAAKKRSRSPPCRSPPPRSRARSPPLRNSNSSNVFRLDEREEKKRKRVEVPRGRTPPPPPKLAVPKKRSDRGPENNAPARGYYGQKSPPAIPRTYDYRHKNYGLPQEAVRGCWPVPFPKDPRRIGSGSSAGQSYAPATGGGYPYPPSTVSVPQRSYYPEFGKPYGPY</sequence>
<feature type="region of interest" description="Disordered" evidence="5">
    <location>
        <begin position="517"/>
        <end position="549"/>
    </location>
</feature>
<dbReference type="InterPro" id="IPR000504">
    <property type="entry name" value="RRM_dom"/>
</dbReference>
<organism evidence="7 8">
    <name type="scientific">Molorchus minor</name>
    <dbReference type="NCBI Taxonomy" id="1323400"/>
    <lineage>
        <taxon>Eukaryota</taxon>
        <taxon>Metazoa</taxon>
        <taxon>Ecdysozoa</taxon>
        <taxon>Arthropoda</taxon>
        <taxon>Hexapoda</taxon>
        <taxon>Insecta</taxon>
        <taxon>Pterygota</taxon>
        <taxon>Neoptera</taxon>
        <taxon>Endopterygota</taxon>
        <taxon>Coleoptera</taxon>
        <taxon>Polyphaga</taxon>
        <taxon>Cucujiformia</taxon>
        <taxon>Chrysomeloidea</taxon>
        <taxon>Cerambycidae</taxon>
        <taxon>Lamiinae</taxon>
        <taxon>Monochamini</taxon>
        <taxon>Molorchus</taxon>
    </lineage>
</organism>
<dbReference type="PANTHER" id="PTHR15683">
    <property type="entry name" value="SCAFFOLD ATTACHMENT FACTOR B-RELATED"/>
    <property type="match status" value="1"/>
</dbReference>
<dbReference type="Gene3D" id="3.30.70.330">
    <property type="match status" value="1"/>
</dbReference>
<evidence type="ECO:0000256" key="3">
    <source>
        <dbReference type="ARBA" id="ARBA00023242"/>
    </source>
</evidence>